<name>A0A6M3LDW3_9ZZZZ</name>
<accession>A0A6M3LDW3</accession>
<protein>
    <submittedName>
        <fullName evidence="2">Uncharacterized protein</fullName>
    </submittedName>
</protein>
<keyword evidence="1" id="KW-0472">Membrane</keyword>
<organism evidence="2">
    <name type="scientific">viral metagenome</name>
    <dbReference type="NCBI Taxonomy" id="1070528"/>
    <lineage>
        <taxon>unclassified sequences</taxon>
        <taxon>metagenomes</taxon>
        <taxon>organismal metagenomes</taxon>
    </lineage>
</organism>
<sequence length="73" mass="8271">MGYFIIILYSPLYVLGFFMGLIGRPIMSGIAVGYFFMEISERKKALNKSGEKIQNMFNNIEEGKCQCGDKDTC</sequence>
<proteinExistence type="predicted"/>
<evidence type="ECO:0000313" key="2">
    <source>
        <dbReference type="EMBL" id="QJA92950.1"/>
    </source>
</evidence>
<evidence type="ECO:0000256" key="1">
    <source>
        <dbReference type="SAM" id="Phobius"/>
    </source>
</evidence>
<dbReference type="EMBL" id="MT143109">
    <property type="protein sequence ID" value="QJA92950.1"/>
    <property type="molecule type" value="Genomic_DNA"/>
</dbReference>
<keyword evidence="1" id="KW-1133">Transmembrane helix</keyword>
<dbReference type="AlphaFoldDB" id="A0A6M3LDW3"/>
<keyword evidence="1" id="KW-0812">Transmembrane</keyword>
<reference evidence="2" key="1">
    <citation type="submission" date="2020-03" db="EMBL/GenBank/DDBJ databases">
        <title>The deep terrestrial virosphere.</title>
        <authorList>
            <person name="Holmfeldt K."/>
            <person name="Nilsson E."/>
            <person name="Simone D."/>
            <person name="Lopez-Fernandez M."/>
            <person name="Wu X."/>
            <person name="de Brujin I."/>
            <person name="Lundin D."/>
            <person name="Andersson A."/>
            <person name="Bertilsson S."/>
            <person name="Dopson M."/>
        </authorList>
    </citation>
    <scope>NUCLEOTIDE SEQUENCE</scope>
    <source>
        <strain evidence="2">MM415B04403</strain>
    </source>
</reference>
<feature type="transmembrane region" description="Helical" evidence="1">
    <location>
        <begin position="12"/>
        <end position="36"/>
    </location>
</feature>
<gene>
    <name evidence="2" type="ORF">MM415B04403_0012</name>
</gene>